<reference evidence="6 7" key="1">
    <citation type="journal article" date="2016" name="Nat. Commun.">
        <title>Thousands of microbial genomes shed light on interconnected biogeochemical processes in an aquifer system.</title>
        <authorList>
            <person name="Anantharaman K."/>
            <person name="Brown C.T."/>
            <person name="Hug L.A."/>
            <person name="Sharon I."/>
            <person name="Castelle C.J."/>
            <person name="Probst A.J."/>
            <person name="Thomas B.C."/>
            <person name="Singh A."/>
            <person name="Wilkins M.J."/>
            <person name="Karaoz U."/>
            <person name="Brodie E.L."/>
            <person name="Williams K.H."/>
            <person name="Hubbard S.S."/>
            <person name="Banfield J.F."/>
        </authorList>
    </citation>
    <scope>NUCLEOTIDE SEQUENCE [LARGE SCALE GENOMIC DNA]</scope>
</reference>
<dbReference type="Gene3D" id="2.40.10.350">
    <property type="entry name" value="Rod shape-determining protein MreC, domain 2"/>
    <property type="match status" value="1"/>
</dbReference>
<dbReference type="STRING" id="1802114.A2719_02850"/>
<organism evidence="6 7">
    <name type="scientific">Candidatus Ryanbacteria bacterium RIFCSPHIGHO2_01_FULL_45_22</name>
    <dbReference type="NCBI Taxonomy" id="1802114"/>
    <lineage>
        <taxon>Bacteria</taxon>
        <taxon>Candidatus Ryaniibacteriota</taxon>
    </lineage>
</organism>
<comment type="caution">
    <text evidence="6">The sequence shown here is derived from an EMBL/GenBank/DDBJ whole genome shotgun (WGS) entry which is preliminary data.</text>
</comment>
<dbReference type="EMBL" id="MHNK01000010">
    <property type="protein sequence ID" value="OGZ43877.1"/>
    <property type="molecule type" value="Genomic_DNA"/>
</dbReference>
<proteinExistence type="inferred from homology"/>
<dbReference type="InterPro" id="IPR007221">
    <property type="entry name" value="MreC"/>
</dbReference>
<dbReference type="AlphaFoldDB" id="A0A1G2G197"/>
<keyword evidence="3" id="KW-0133">Cell shape</keyword>
<evidence type="ECO:0000256" key="1">
    <source>
        <dbReference type="ARBA" id="ARBA00009369"/>
    </source>
</evidence>
<name>A0A1G2G197_9BACT</name>
<dbReference type="Proteomes" id="UP000177480">
    <property type="component" value="Unassembled WGS sequence"/>
</dbReference>
<dbReference type="Pfam" id="PF04085">
    <property type="entry name" value="MreC"/>
    <property type="match status" value="1"/>
</dbReference>
<gene>
    <name evidence="6" type="ORF">A2719_02850</name>
</gene>
<dbReference type="PANTHER" id="PTHR34138">
    <property type="entry name" value="CELL SHAPE-DETERMINING PROTEIN MREC"/>
    <property type="match status" value="1"/>
</dbReference>
<evidence type="ECO:0000256" key="4">
    <source>
        <dbReference type="ARBA" id="ARBA00032089"/>
    </source>
</evidence>
<dbReference type="InterPro" id="IPR042175">
    <property type="entry name" value="Cell/Rod_MreC_2"/>
</dbReference>
<dbReference type="InterPro" id="IPR042177">
    <property type="entry name" value="Cell/Rod_1"/>
</dbReference>
<dbReference type="InterPro" id="IPR055342">
    <property type="entry name" value="MreC_beta-barrel_core"/>
</dbReference>
<dbReference type="GO" id="GO:0008360">
    <property type="term" value="P:regulation of cell shape"/>
    <property type="evidence" value="ECO:0007669"/>
    <property type="project" value="UniProtKB-KW"/>
</dbReference>
<dbReference type="Gene3D" id="2.40.10.340">
    <property type="entry name" value="Rod shape-determining protein MreC, domain 1"/>
    <property type="match status" value="1"/>
</dbReference>
<sequence length="258" mass="28756">MWWYRRKTLSILLMFAIGLVLYFGNSIHALLLDGFRPVMYSFTKMGYVVGDVLDVFLHSSRRAEEIRQLRLKNQILETERVFGENIKRENEELRAVLGRTEDRTKLVYARVVGHSSSRVDDFLVVDAGEREGVKKDMPVLVAEGTIQIGTIADVASHTSVVRLLSHVGEKISVSLPESGVLSVATGQGAGVLEIQVPASIPVRKGEPLFSVGPPDYMLGYIEQIEKSDAGPFQIARLSHPITLTDVRRVYIVISVSYE</sequence>
<comment type="similarity">
    <text evidence="1">Belongs to the MreC family.</text>
</comment>
<evidence type="ECO:0000256" key="2">
    <source>
        <dbReference type="ARBA" id="ARBA00013855"/>
    </source>
</evidence>
<evidence type="ECO:0000259" key="5">
    <source>
        <dbReference type="Pfam" id="PF04085"/>
    </source>
</evidence>
<dbReference type="PANTHER" id="PTHR34138:SF1">
    <property type="entry name" value="CELL SHAPE-DETERMINING PROTEIN MREC"/>
    <property type="match status" value="1"/>
</dbReference>
<feature type="domain" description="Rod shape-determining protein MreC beta-barrel core" evidence="5">
    <location>
        <begin position="111"/>
        <end position="252"/>
    </location>
</feature>
<evidence type="ECO:0000313" key="6">
    <source>
        <dbReference type="EMBL" id="OGZ43877.1"/>
    </source>
</evidence>
<dbReference type="GO" id="GO:0005886">
    <property type="term" value="C:plasma membrane"/>
    <property type="evidence" value="ECO:0007669"/>
    <property type="project" value="TreeGrafter"/>
</dbReference>
<evidence type="ECO:0000256" key="3">
    <source>
        <dbReference type="ARBA" id="ARBA00022960"/>
    </source>
</evidence>
<evidence type="ECO:0000313" key="7">
    <source>
        <dbReference type="Proteomes" id="UP000177480"/>
    </source>
</evidence>
<protein>
    <recommendedName>
        <fullName evidence="2">Cell shape-determining protein MreC</fullName>
    </recommendedName>
    <alternativeName>
        <fullName evidence="4">Cell shape protein MreC</fullName>
    </alternativeName>
</protein>
<accession>A0A1G2G197</accession>